<name>A0A4Q1SI36_9BACT</name>
<keyword evidence="2" id="KW-1185">Reference proteome</keyword>
<evidence type="ECO:0000313" key="1">
    <source>
        <dbReference type="EMBL" id="RXS97271.1"/>
    </source>
</evidence>
<gene>
    <name evidence="1" type="ORF">ESZ00_04995</name>
</gene>
<dbReference type="Proteomes" id="UP000290253">
    <property type="component" value="Unassembled WGS sequence"/>
</dbReference>
<protein>
    <submittedName>
        <fullName evidence="1">Uncharacterized protein</fullName>
    </submittedName>
</protein>
<proteinExistence type="predicted"/>
<reference evidence="1 2" key="1">
    <citation type="journal article" date="2016" name="Int. J. Syst. Evol. Microbiol.">
        <title>Acidipila dinghuensis sp. nov., an acidobacterium isolated from forest soil.</title>
        <authorList>
            <person name="Jiang Y.W."/>
            <person name="Wang J."/>
            <person name="Chen M.H."/>
            <person name="Lv Y.Y."/>
            <person name="Qiu L.H."/>
        </authorList>
    </citation>
    <scope>NUCLEOTIDE SEQUENCE [LARGE SCALE GENOMIC DNA]</scope>
    <source>
        <strain evidence="1 2">DHOF10</strain>
    </source>
</reference>
<evidence type="ECO:0000313" key="2">
    <source>
        <dbReference type="Proteomes" id="UP000290253"/>
    </source>
</evidence>
<organism evidence="1 2">
    <name type="scientific">Silvibacterium dinghuense</name>
    <dbReference type="NCBI Taxonomy" id="1560006"/>
    <lineage>
        <taxon>Bacteria</taxon>
        <taxon>Pseudomonadati</taxon>
        <taxon>Acidobacteriota</taxon>
        <taxon>Terriglobia</taxon>
        <taxon>Terriglobales</taxon>
        <taxon>Acidobacteriaceae</taxon>
        <taxon>Silvibacterium</taxon>
    </lineage>
</organism>
<sequence>MFQIILALIFVGMILTPALVAARSGKKEMDAEVEAPAEDLPTVTARVAQRTDARNADLSSAAGTLPLHRTLGLSGR</sequence>
<dbReference type="AlphaFoldDB" id="A0A4Q1SI36"/>
<accession>A0A4Q1SI36</accession>
<comment type="caution">
    <text evidence="1">The sequence shown here is derived from an EMBL/GenBank/DDBJ whole genome shotgun (WGS) entry which is preliminary data.</text>
</comment>
<dbReference type="EMBL" id="SDMK01000001">
    <property type="protein sequence ID" value="RXS97271.1"/>
    <property type="molecule type" value="Genomic_DNA"/>
</dbReference>
<dbReference type="RefSeq" id="WP_129207050.1">
    <property type="nucleotide sequence ID" value="NZ_BMGU01000001.1"/>
</dbReference>